<dbReference type="GO" id="GO:0022625">
    <property type="term" value="C:cytosolic large ribosomal subunit"/>
    <property type="evidence" value="ECO:0007669"/>
    <property type="project" value="TreeGrafter"/>
</dbReference>
<reference evidence="6 7" key="1">
    <citation type="submission" date="2019-05" db="EMBL/GenBank/DDBJ databases">
        <title>A Chromosome-scale Meerkat (S. suricatta) Genome Assembly.</title>
        <authorList>
            <person name="Dudchenko O."/>
            <person name="Lieberman Aiden E."/>
            <person name="Tung J."/>
            <person name="Barreiro L.B."/>
            <person name="Clutton-Brock T.H."/>
        </authorList>
    </citation>
    <scope>NUCLEOTIDE SEQUENCE [LARGE SCALE GENOMIC DNA]</scope>
</reference>
<feature type="region of interest" description="Disordered" evidence="4">
    <location>
        <begin position="1"/>
        <end position="20"/>
    </location>
</feature>
<keyword evidence="3" id="KW-0687">Ribonucleoprotein</keyword>
<name>A0A673SX22_SURSU</name>
<dbReference type="InterPro" id="IPR000039">
    <property type="entry name" value="Ribosomal_eL18"/>
</dbReference>
<dbReference type="Ensembl" id="ENSSSUT00005001612.1">
    <property type="protein sequence ID" value="ENSSSUP00005001369.1"/>
    <property type="gene ID" value="ENSSSUG00005000976.1"/>
</dbReference>
<dbReference type="GO" id="GO:0003735">
    <property type="term" value="F:structural constituent of ribosome"/>
    <property type="evidence" value="ECO:0007669"/>
    <property type="project" value="InterPro"/>
</dbReference>
<dbReference type="GO" id="GO:0006412">
    <property type="term" value="P:translation"/>
    <property type="evidence" value="ECO:0007669"/>
    <property type="project" value="InterPro"/>
</dbReference>
<reference evidence="6" key="2">
    <citation type="submission" date="2025-08" db="UniProtKB">
        <authorList>
            <consortium name="Ensembl"/>
        </authorList>
    </citation>
    <scope>IDENTIFICATION</scope>
</reference>
<evidence type="ECO:0000259" key="5">
    <source>
        <dbReference type="Pfam" id="PF17135"/>
    </source>
</evidence>
<evidence type="ECO:0000256" key="2">
    <source>
        <dbReference type="ARBA" id="ARBA00022980"/>
    </source>
</evidence>
<dbReference type="GO" id="GO:0003723">
    <property type="term" value="F:RNA binding"/>
    <property type="evidence" value="ECO:0007669"/>
    <property type="project" value="TreeGrafter"/>
</dbReference>
<proteinExistence type="predicted"/>
<evidence type="ECO:0000256" key="3">
    <source>
        <dbReference type="ARBA" id="ARBA00023274"/>
    </source>
</evidence>
<keyword evidence="7" id="KW-1185">Reference proteome</keyword>
<dbReference type="InterPro" id="IPR021131">
    <property type="entry name" value="Ribosomal_uL15/eL18"/>
</dbReference>
<evidence type="ECO:0000313" key="6">
    <source>
        <dbReference type="Ensembl" id="ENSSSUP00005001369.1"/>
    </source>
</evidence>
<keyword evidence="2" id="KW-0689">Ribosomal protein</keyword>
<evidence type="ECO:0000313" key="7">
    <source>
        <dbReference type="Proteomes" id="UP000472268"/>
    </source>
</evidence>
<organism evidence="6 7">
    <name type="scientific">Suricata suricatta</name>
    <name type="common">Meerkat</name>
    <dbReference type="NCBI Taxonomy" id="37032"/>
    <lineage>
        <taxon>Eukaryota</taxon>
        <taxon>Metazoa</taxon>
        <taxon>Chordata</taxon>
        <taxon>Craniata</taxon>
        <taxon>Vertebrata</taxon>
        <taxon>Euteleostomi</taxon>
        <taxon>Mammalia</taxon>
        <taxon>Eutheria</taxon>
        <taxon>Laurasiatheria</taxon>
        <taxon>Carnivora</taxon>
        <taxon>Feliformia</taxon>
        <taxon>Herpestidae</taxon>
        <taxon>Suricata</taxon>
    </lineage>
</organism>
<dbReference type="Proteomes" id="UP000472268">
    <property type="component" value="Chromosome 1"/>
</dbReference>
<dbReference type="PANTHER" id="PTHR10934:SF2">
    <property type="entry name" value="LARGE RIBOSOMAL SUBUNIT PROTEIN EL18"/>
    <property type="match status" value="1"/>
</dbReference>
<dbReference type="AlphaFoldDB" id="A0A673SX22"/>
<dbReference type="Gene3D" id="3.100.10.10">
    <property type="match status" value="1"/>
</dbReference>
<reference evidence="6" key="3">
    <citation type="submission" date="2025-09" db="UniProtKB">
        <authorList>
            <consortium name="Ensembl"/>
        </authorList>
    </citation>
    <scope>IDENTIFICATION</scope>
</reference>
<evidence type="ECO:0000256" key="4">
    <source>
        <dbReference type="SAM" id="MobiDB-lite"/>
    </source>
</evidence>
<comment type="subunit">
    <text evidence="1">Component of the large ribosomal subunit.</text>
</comment>
<sequence>VGADTGHKQDQTVRRKEPKSQDIDLRLLAKLDRPLARRTNQVGWPLSLSRMIGKRTLPGREEKTAMVAGTITDEVRVPQVPKLKVWADFGCRGAWVAQSCKRPTSARVMISRFLGSSPASGSVLTAKSLEPVSDSVSPSLSAPPLLTLCLSLSLSLKQTFKKIF</sequence>
<dbReference type="PANTHER" id="PTHR10934">
    <property type="entry name" value="60S RIBOSOMAL PROTEIN L18"/>
    <property type="match status" value="1"/>
</dbReference>
<accession>A0A673SX22</accession>
<evidence type="ECO:0000256" key="1">
    <source>
        <dbReference type="ARBA" id="ARBA00011133"/>
    </source>
</evidence>
<feature type="domain" description="Large ribosomal subunit protein uL15/eL18" evidence="5">
    <location>
        <begin position="45"/>
        <end position="87"/>
    </location>
</feature>
<dbReference type="Pfam" id="PF17135">
    <property type="entry name" value="Ribosomal_L18"/>
    <property type="match status" value="1"/>
</dbReference>
<protein>
    <recommendedName>
        <fullName evidence="5">Large ribosomal subunit protein uL15/eL18 domain-containing protein</fullName>
    </recommendedName>
</protein>